<dbReference type="Proteomes" id="UP000253209">
    <property type="component" value="Unassembled WGS sequence"/>
</dbReference>
<dbReference type="AlphaFoldDB" id="A0A367GS07"/>
<protein>
    <submittedName>
        <fullName evidence="1">Uncharacterized protein</fullName>
    </submittedName>
</protein>
<organism evidence="1 2">
    <name type="scientific">Mucilaginibacter hurinus</name>
    <dbReference type="NCBI Taxonomy" id="2201324"/>
    <lineage>
        <taxon>Bacteria</taxon>
        <taxon>Pseudomonadati</taxon>
        <taxon>Bacteroidota</taxon>
        <taxon>Sphingobacteriia</taxon>
        <taxon>Sphingobacteriales</taxon>
        <taxon>Sphingobacteriaceae</taxon>
        <taxon>Mucilaginibacter</taxon>
    </lineage>
</organism>
<proteinExistence type="predicted"/>
<keyword evidence="2" id="KW-1185">Reference proteome</keyword>
<evidence type="ECO:0000313" key="1">
    <source>
        <dbReference type="EMBL" id="RCH56229.1"/>
    </source>
</evidence>
<accession>A0A367GS07</accession>
<name>A0A367GS07_9SPHI</name>
<evidence type="ECO:0000313" key="2">
    <source>
        <dbReference type="Proteomes" id="UP000253209"/>
    </source>
</evidence>
<dbReference type="OrthoDB" id="791462at2"/>
<dbReference type="EMBL" id="QGDC01000002">
    <property type="protein sequence ID" value="RCH56229.1"/>
    <property type="molecule type" value="Genomic_DNA"/>
</dbReference>
<gene>
    <name evidence="1" type="ORF">DJ568_05710</name>
</gene>
<reference evidence="1 2" key="1">
    <citation type="submission" date="2018-05" db="EMBL/GenBank/DDBJ databases">
        <title>Mucilaginibacter hurinus sp. nov., isolated from briquette warehouse soil.</title>
        <authorList>
            <person name="Choi L."/>
        </authorList>
    </citation>
    <scope>NUCLEOTIDE SEQUENCE [LARGE SCALE GENOMIC DNA]</scope>
    <source>
        <strain evidence="1 2">ZR32</strain>
    </source>
</reference>
<dbReference type="RefSeq" id="WP_114004266.1">
    <property type="nucleotide sequence ID" value="NZ_QGDC01000002.1"/>
</dbReference>
<comment type="caution">
    <text evidence="1">The sequence shown here is derived from an EMBL/GenBank/DDBJ whole genome shotgun (WGS) entry which is preliminary data.</text>
</comment>
<sequence>MIVNNSRILYSLPNARVTQALLGGKIEIVWEKLKLFFLNCTDADIDHPQTITLTLISADKYNYEQINFTNSLLQDATQLFGQGSTSPVGYHYPSGIPIQQTKTEWELTSNDLDKVLNYMIMGQPWPKHEFEPAQLFLAYDFRLRQVSATKELPNQLFTSQVCIWLSRTKSISPTLWFPFEEANNDF</sequence>